<dbReference type="Proteomes" id="UP001429357">
    <property type="component" value="Unassembled WGS sequence"/>
</dbReference>
<evidence type="ECO:0000259" key="2">
    <source>
        <dbReference type="Pfam" id="PF03358"/>
    </source>
</evidence>
<dbReference type="InterPro" id="IPR029039">
    <property type="entry name" value="Flavoprotein-like_sf"/>
</dbReference>
<proteinExistence type="predicted"/>
<keyword evidence="4" id="KW-1185">Reference proteome</keyword>
<dbReference type="Gene3D" id="3.40.50.360">
    <property type="match status" value="1"/>
</dbReference>
<feature type="domain" description="NADPH-dependent FMN reductase-like" evidence="2">
    <location>
        <begin position="1"/>
        <end position="146"/>
    </location>
</feature>
<gene>
    <name evidence="3" type="ORF">BAU18_000869</name>
</gene>
<dbReference type="SUPFAM" id="SSF55785">
    <property type="entry name" value="PYP-like sensor domain (PAS domain)"/>
    <property type="match status" value="1"/>
</dbReference>
<dbReference type="InterPro" id="IPR005025">
    <property type="entry name" value="FMN_Rdtase-like_dom"/>
</dbReference>
<sequence length="440" mass="48154">MKLVGIVGSNAEHSYNRLLLQYIASQYSHLFDLEILEIRDLPLFSQDEDQTNSVAIQNLTRKIMQAEGVIIATPEHNHTIPAGLKSAIEWLSFKVHPFENKPVLIVGASYYDQGTSRAQLHLRQILDSPGVNAVVMPGNEFLLGSVTEAFDELGNLKSAGTQQFLGSVLEKFSHFIQIISVLETPEYQMPPEDLHATGQIETTVANVEMAADDWLEQAAEQVGAVTANTYVQLDRGLLTVDQLNWFLNSMPLELTYADSNNQFLYYNHNAEAEDMLAKRQPGQVGNPLANCHPPKAYKNVEWVIQQLRSGNQDRIRVHVPNHGPNQFVVHNYQAIHDEAGNYAGINEYILDLQPWIDWYLQQTGYQLLTAEGTPISNEQPATPVDGVSGASKKAPTTSAVTTDAVSGASEKPAKVAVAAGATTTAAPPKIDGVSGASEKG</sequence>
<organism evidence="3 4">
    <name type="scientific">Enterococcus diestrammenae</name>
    <dbReference type="NCBI Taxonomy" id="1155073"/>
    <lineage>
        <taxon>Bacteria</taxon>
        <taxon>Bacillati</taxon>
        <taxon>Bacillota</taxon>
        <taxon>Bacilli</taxon>
        <taxon>Lactobacillales</taxon>
        <taxon>Enterococcaceae</taxon>
        <taxon>Enterococcus</taxon>
    </lineage>
</organism>
<dbReference type="Gene3D" id="3.30.450.20">
    <property type="entry name" value="PAS domain"/>
    <property type="match status" value="1"/>
</dbReference>
<accession>A0ABV0EZQ5</accession>
<dbReference type="Pfam" id="PF13596">
    <property type="entry name" value="PAS_10"/>
    <property type="match status" value="1"/>
</dbReference>
<dbReference type="RefSeq" id="WP_161869310.1">
    <property type="nucleotide sequence ID" value="NZ_MAEI02000001.1"/>
</dbReference>
<reference evidence="3" key="1">
    <citation type="submission" date="2016-06" db="EMBL/GenBank/DDBJ databases">
        <authorList>
            <person name="Van Tyne D."/>
        </authorList>
    </citation>
    <scope>NUCLEOTIDE SEQUENCE</scope>
    <source>
        <strain evidence="3">JM9A</strain>
    </source>
</reference>
<evidence type="ECO:0000313" key="4">
    <source>
        <dbReference type="Proteomes" id="UP001429357"/>
    </source>
</evidence>
<dbReference type="EMBL" id="MAEI02000001">
    <property type="protein sequence ID" value="MEO1781290.1"/>
    <property type="molecule type" value="Genomic_DNA"/>
</dbReference>
<dbReference type="InterPro" id="IPR035965">
    <property type="entry name" value="PAS-like_dom_sf"/>
</dbReference>
<evidence type="ECO:0000313" key="3">
    <source>
        <dbReference type="EMBL" id="MEO1781290.1"/>
    </source>
</evidence>
<protein>
    <recommendedName>
        <fullName evidence="2">NADPH-dependent FMN reductase-like domain-containing protein</fullName>
    </recommendedName>
</protein>
<reference evidence="3" key="2">
    <citation type="submission" date="2024-02" db="EMBL/GenBank/DDBJ databases">
        <title>The Genome Sequence of Enterococcus diestrammenae JM9A.</title>
        <authorList>
            <person name="Earl A."/>
            <person name="Manson A."/>
            <person name="Gilmore M."/>
            <person name="Sanders J."/>
            <person name="Shea T."/>
            <person name="Howe W."/>
            <person name="Livny J."/>
            <person name="Cuomo C."/>
            <person name="Neafsey D."/>
            <person name="Birren B."/>
        </authorList>
    </citation>
    <scope>NUCLEOTIDE SEQUENCE</scope>
    <source>
        <strain evidence="3">JM9A</strain>
    </source>
</reference>
<dbReference type="PANTHER" id="PTHR30543">
    <property type="entry name" value="CHROMATE REDUCTASE"/>
    <property type="match status" value="1"/>
</dbReference>
<name>A0ABV0EZQ5_9ENTE</name>
<feature type="compositionally biased region" description="Low complexity" evidence="1">
    <location>
        <begin position="414"/>
        <end position="429"/>
    </location>
</feature>
<dbReference type="PANTHER" id="PTHR30543:SF21">
    <property type="entry name" value="NAD(P)H-DEPENDENT FMN REDUCTASE LOT6"/>
    <property type="match status" value="1"/>
</dbReference>
<feature type="region of interest" description="Disordered" evidence="1">
    <location>
        <begin position="374"/>
        <end position="440"/>
    </location>
</feature>
<feature type="compositionally biased region" description="Polar residues" evidence="1">
    <location>
        <begin position="394"/>
        <end position="404"/>
    </location>
</feature>
<dbReference type="InterPro" id="IPR050712">
    <property type="entry name" value="NAD(P)H-dep_reductase"/>
</dbReference>
<dbReference type="Pfam" id="PF03358">
    <property type="entry name" value="FMN_red"/>
    <property type="match status" value="1"/>
</dbReference>
<dbReference type="SUPFAM" id="SSF52218">
    <property type="entry name" value="Flavoproteins"/>
    <property type="match status" value="1"/>
</dbReference>
<evidence type="ECO:0000256" key="1">
    <source>
        <dbReference type="SAM" id="MobiDB-lite"/>
    </source>
</evidence>
<comment type="caution">
    <text evidence="3">The sequence shown here is derived from an EMBL/GenBank/DDBJ whole genome shotgun (WGS) entry which is preliminary data.</text>
</comment>